<feature type="compositionally biased region" description="Low complexity" evidence="1">
    <location>
        <begin position="118"/>
        <end position="139"/>
    </location>
</feature>
<protein>
    <submittedName>
        <fullName evidence="3">Uncharacterized protein</fullName>
    </submittedName>
</protein>
<feature type="transmembrane region" description="Helical" evidence="2">
    <location>
        <begin position="306"/>
        <end position="327"/>
    </location>
</feature>
<evidence type="ECO:0000256" key="1">
    <source>
        <dbReference type="SAM" id="MobiDB-lite"/>
    </source>
</evidence>
<feature type="transmembrane region" description="Helical" evidence="2">
    <location>
        <begin position="206"/>
        <end position="227"/>
    </location>
</feature>
<dbReference type="Proteomes" id="UP001154061">
    <property type="component" value="Unassembled WGS sequence"/>
</dbReference>
<organism evidence="3 4">
    <name type="scientific">Natrinema salsiterrestre</name>
    <dbReference type="NCBI Taxonomy" id="2950540"/>
    <lineage>
        <taxon>Archaea</taxon>
        <taxon>Methanobacteriati</taxon>
        <taxon>Methanobacteriota</taxon>
        <taxon>Stenosarchaea group</taxon>
        <taxon>Halobacteria</taxon>
        <taxon>Halobacteriales</taxon>
        <taxon>Natrialbaceae</taxon>
        <taxon>Natrinema</taxon>
    </lineage>
</organism>
<sequence length="360" mass="37560">MVPAPDTGPPPDDDPSTAATGSSGGRSNPFARHVSRIVDRFGDLGGFVAVPLLLALVEVEKVRRAIGPVGRGFSINLELLLPSPLVTLWRFAEPPEPSEPFAGSPRDESFGSPSFGESAPGSGSTTPTRSTGAGGTDVTIETPVETVEVPLEAIGTETMVWLGLALVAYGVISAILMAAYVGGIDRRLRDEPVAIGSCVVTYAPRFVLYNLVVFGAFLLVVPVFVLVPPLVVLAIPAIIVLGYLFYPVPFLFVVGETPFLEAFRRSVRLTTAGGPVLSFALWHVVVGAVSSLVLSLLVSAGGAGSLLALLGSAPLALVLTAATVSFFQEFLESDGLETTDGSRSDGRGTDETDEYGFVVD</sequence>
<feature type="region of interest" description="Disordered" evidence="1">
    <location>
        <begin position="337"/>
        <end position="360"/>
    </location>
</feature>
<reference evidence="3" key="1">
    <citation type="submission" date="2022-06" db="EMBL/GenBank/DDBJ databases">
        <title>Natrinema sp. a new haloarchaeum isolate from saline soil.</title>
        <authorList>
            <person name="Strakova D."/>
            <person name="Galisteo C."/>
            <person name="Sanchez-Porro C."/>
            <person name="Ventosa A."/>
        </authorList>
    </citation>
    <scope>NUCLEOTIDE SEQUENCE</scope>
    <source>
        <strain evidence="3">S1CR25-10</strain>
    </source>
</reference>
<evidence type="ECO:0000313" key="3">
    <source>
        <dbReference type="EMBL" id="MDF9748320.1"/>
    </source>
</evidence>
<keyword evidence="2" id="KW-0812">Transmembrane</keyword>
<gene>
    <name evidence="3" type="ORF">NDI89_22415</name>
</gene>
<comment type="caution">
    <text evidence="3">The sequence shown here is derived from an EMBL/GenBank/DDBJ whole genome shotgun (WGS) entry which is preliminary data.</text>
</comment>
<evidence type="ECO:0000313" key="4">
    <source>
        <dbReference type="Proteomes" id="UP001154061"/>
    </source>
</evidence>
<feature type="transmembrane region" description="Helical" evidence="2">
    <location>
        <begin position="276"/>
        <end position="300"/>
    </location>
</feature>
<evidence type="ECO:0000256" key="2">
    <source>
        <dbReference type="SAM" id="Phobius"/>
    </source>
</evidence>
<feature type="compositionally biased region" description="Pro residues" evidence="1">
    <location>
        <begin position="1"/>
        <end position="10"/>
    </location>
</feature>
<proteinExistence type="predicted"/>
<keyword evidence="4" id="KW-1185">Reference proteome</keyword>
<dbReference type="RefSeq" id="WP_277524918.1">
    <property type="nucleotide sequence ID" value="NZ_JAMQOT010000014.1"/>
</dbReference>
<feature type="compositionally biased region" description="Basic and acidic residues" evidence="1">
    <location>
        <begin position="340"/>
        <end position="350"/>
    </location>
</feature>
<keyword evidence="2" id="KW-0472">Membrane</keyword>
<feature type="transmembrane region" description="Helical" evidence="2">
    <location>
        <begin position="233"/>
        <end position="255"/>
    </location>
</feature>
<dbReference type="EMBL" id="JAMQOT010000014">
    <property type="protein sequence ID" value="MDF9748320.1"/>
    <property type="molecule type" value="Genomic_DNA"/>
</dbReference>
<accession>A0A9Q4Q1Q4</accession>
<dbReference type="AlphaFoldDB" id="A0A9Q4Q1Q4"/>
<feature type="region of interest" description="Disordered" evidence="1">
    <location>
        <begin position="1"/>
        <end position="30"/>
    </location>
</feature>
<keyword evidence="2" id="KW-1133">Transmembrane helix</keyword>
<name>A0A9Q4Q1Q4_9EURY</name>
<feature type="region of interest" description="Disordered" evidence="1">
    <location>
        <begin position="96"/>
        <end position="139"/>
    </location>
</feature>
<feature type="transmembrane region" description="Helical" evidence="2">
    <location>
        <begin position="159"/>
        <end position="181"/>
    </location>
</feature>